<evidence type="ECO:0000313" key="3">
    <source>
        <dbReference type="Proteomes" id="UP000661715"/>
    </source>
</evidence>
<keyword evidence="3" id="KW-1185">Reference proteome</keyword>
<gene>
    <name evidence="2" type="ORF">B6A10_04855</name>
</gene>
<name>A0ABR7UQJ8_9FLAO</name>
<keyword evidence="1" id="KW-0732">Signal</keyword>
<sequence length="184" mass="21118">MKKYFLSKIICLLLLVGVHFSCSSDLDFNQLNDLRLEPVYELNFSYFNVPATAFVASDGTNYQWAYDDEEFDVFRDKYINSYLQRADFYFEITNTIARAFSLNIVLLDANDNMLTTITMDVPAYSGTANTISQTEIFQNARLELLKSTRKMRFMVAMKPGPVLDENSPGNLILRSSATVYMEIQ</sequence>
<evidence type="ECO:0000256" key="1">
    <source>
        <dbReference type="SAM" id="SignalP"/>
    </source>
</evidence>
<evidence type="ECO:0000313" key="2">
    <source>
        <dbReference type="EMBL" id="MBD0724503.1"/>
    </source>
</evidence>
<comment type="caution">
    <text evidence="2">The sequence shown here is derived from an EMBL/GenBank/DDBJ whole genome shotgun (WGS) entry which is preliminary data.</text>
</comment>
<dbReference type="EMBL" id="NASZ01000004">
    <property type="protein sequence ID" value="MBD0724503.1"/>
    <property type="molecule type" value="Genomic_DNA"/>
</dbReference>
<protein>
    <submittedName>
        <fullName evidence="2">Uncharacterized protein</fullName>
    </submittedName>
</protein>
<dbReference type="RefSeq" id="WP_188219924.1">
    <property type="nucleotide sequence ID" value="NZ_NASZ01000004.1"/>
</dbReference>
<organism evidence="2 3">
    <name type="scientific">Flavobacterium pokkalii</name>
    <dbReference type="NCBI Taxonomy" id="1940408"/>
    <lineage>
        <taxon>Bacteria</taxon>
        <taxon>Pseudomonadati</taxon>
        <taxon>Bacteroidota</taxon>
        <taxon>Flavobacteriia</taxon>
        <taxon>Flavobacteriales</taxon>
        <taxon>Flavobacteriaceae</taxon>
        <taxon>Flavobacterium</taxon>
    </lineage>
</organism>
<proteinExistence type="predicted"/>
<accession>A0ABR7UQJ8</accession>
<feature type="signal peptide" evidence="1">
    <location>
        <begin position="1"/>
        <end position="23"/>
    </location>
</feature>
<dbReference type="Proteomes" id="UP000661715">
    <property type="component" value="Unassembled WGS sequence"/>
</dbReference>
<reference evidence="2 3" key="1">
    <citation type="journal article" date="2020" name="Microbiol. Res.">
        <title>Flavobacterium pokkalii sp. nov., a novel plant growth promoting native rhizobacteria isolated from pokkali rice grown in coastal saline affected agricultural regions of southern India, Kerala.</title>
        <authorList>
            <person name="Menon R.R."/>
            <person name="Kumari S."/>
            <person name="Viver T."/>
            <person name="Rameshkumar N."/>
        </authorList>
    </citation>
    <scope>NUCLEOTIDE SEQUENCE [LARGE SCALE GENOMIC DNA]</scope>
    <source>
        <strain evidence="2 3">L1I52</strain>
    </source>
</reference>
<feature type="chain" id="PRO_5047170103" evidence="1">
    <location>
        <begin position="24"/>
        <end position="184"/>
    </location>
</feature>